<dbReference type="HOGENOM" id="CLU_2319236_0_0_6"/>
<organism evidence="1 2">
    <name type="scientific">Thiorhodovibrio frisius</name>
    <dbReference type="NCBI Taxonomy" id="631362"/>
    <lineage>
        <taxon>Bacteria</taxon>
        <taxon>Pseudomonadati</taxon>
        <taxon>Pseudomonadota</taxon>
        <taxon>Gammaproteobacteria</taxon>
        <taxon>Chromatiales</taxon>
        <taxon>Chromatiaceae</taxon>
        <taxon>Thiorhodovibrio</taxon>
    </lineage>
</organism>
<keyword evidence="2" id="KW-1185">Reference proteome</keyword>
<proteinExistence type="predicted"/>
<gene>
    <name evidence="1" type="ORF">Thi970DRAFT_01328</name>
</gene>
<dbReference type="RefSeq" id="WP_009147730.1">
    <property type="nucleotide sequence ID" value="NZ_CP121471.1"/>
</dbReference>
<reference evidence="1 2" key="2">
    <citation type="submission" date="2011-11" db="EMBL/GenBank/DDBJ databases">
        <authorList>
            <consortium name="US DOE Joint Genome Institute"/>
            <person name="Lucas S."/>
            <person name="Han J."/>
            <person name="Lapidus A."/>
            <person name="Cheng J.-F."/>
            <person name="Goodwin L."/>
            <person name="Pitluck S."/>
            <person name="Peters L."/>
            <person name="Ovchinnikova G."/>
            <person name="Zhang X."/>
            <person name="Detter J.C."/>
            <person name="Han C."/>
            <person name="Tapia R."/>
            <person name="Land M."/>
            <person name="Hauser L."/>
            <person name="Kyrpides N."/>
            <person name="Ivanova N."/>
            <person name="Pagani I."/>
            <person name="Vogl K."/>
            <person name="Liu Z."/>
            <person name="Overmann J."/>
            <person name="Frigaard N.-U."/>
            <person name="Bryant D."/>
            <person name="Woyke T."/>
        </authorList>
    </citation>
    <scope>NUCLEOTIDE SEQUENCE [LARGE SCALE GENOMIC DNA]</scope>
    <source>
        <strain evidence="1 2">970</strain>
    </source>
</reference>
<evidence type="ECO:0000313" key="1">
    <source>
        <dbReference type="EMBL" id="EIC23647.1"/>
    </source>
</evidence>
<reference evidence="2" key="1">
    <citation type="submission" date="2011-06" db="EMBL/GenBank/DDBJ databases">
        <authorList>
            <consortium name="US DOE Joint Genome Institute (JGI-PGF)"/>
            <person name="Lucas S."/>
            <person name="Han J."/>
            <person name="Lapidus A."/>
            <person name="Cheng J.-F."/>
            <person name="Goodwin L."/>
            <person name="Pitluck S."/>
            <person name="Peters L."/>
            <person name="Land M.L."/>
            <person name="Hauser L."/>
            <person name="Vogl K."/>
            <person name="Liu Z."/>
            <person name="Overmann J."/>
            <person name="Frigaard N.-U."/>
            <person name="Bryant D.A."/>
            <person name="Woyke T.J."/>
        </authorList>
    </citation>
    <scope>NUCLEOTIDE SEQUENCE [LARGE SCALE GENOMIC DNA]</scope>
    <source>
        <strain evidence="2">970</strain>
    </source>
</reference>
<sequence>MTEVYNTYQLAASVGYADRQLKQATKEQVTEAINVLAIAVGYHQLRFGEVPEGALAEMLQAGTLDSEQMAMVTAGMQNLAAALAEVLSDTDNTHRPAVH</sequence>
<dbReference type="EMBL" id="JH603168">
    <property type="protein sequence ID" value="EIC23647.1"/>
    <property type="molecule type" value="Genomic_DNA"/>
</dbReference>
<dbReference type="Proteomes" id="UP000002964">
    <property type="component" value="Unassembled WGS sequence"/>
</dbReference>
<dbReference type="AlphaFoldDB" id="H8YYX1"/>
<evidence type="ECO:0000313" key="2">
    <source>
        <dbReference type="Proteomes" id="UP000002964"/>
    </source>
</evidence>
<accession>H8YYX1</accession>
<name>H8YYX1_9GAMM</name>
<protein>
    <submittedName>
        <fullName evidence="1">Uncharacterized protein</fullName>
    </submittedName>
</protein>
<dbReference type="OrthoDB" id="9952959at2"/>
<dbReference type="STRING" id="631362.Thi970DRAFT_01328"/>